<name>A0ABD3A5A5_9GENT</name>
<proteinExistence type="predicted"/>
<comment type="caution">
    <text evidence="1">The sequence shown here is derived from an EMBL/GenBank/DDBJ whole genome shotgun (WGS) entry which is preliminary data.</text>
</comment>
<accession>A0ABD3A5A5</accession>
<evidence type="ECO:0000313" key="2">
    <source>
        <dbReference type="Proteomes" id="UP001630127"/>
    </source>
</evidence>
<gene>
    <name evidence="1" type="ORF">ACH5RR_014087</name>
</gene>
<evidence type="ECO:0000313" key="1">
    <source>
        <dbReference type="EMBL" id="KAL3525715.1"/>
    </source>
</evidence>
<organism evidence="1 2">
    <name type="scientific">Cinchona calisaya</name>
    <dbReference type="NCBI Taxonomy" id="153742"/>
    <lineage>
        <taxon>Eukaryota</taxon>
        <taxon>Viridiplantae</taxon>
        <taxon>Streptophyta</taxon>
        <taxon>Embryophyta</taxon>
        <taxon>Tracheophyta</taxon>
        <taxon>Spermatophyta</taxon>
        <taxon>Magnoliopsida</taxon>
        <taxon>eudicotyledons</taxon>
        <taxon>Gunneridae</taxon>
        <taxon>Pentapetalae</taxon>
        <taxon>asterids</taxon>
        <taxon>lamiids</taxon>
        <taxon>Gentianales</taxon>
        <taxon>Rubiaceae</taxon>
        <taxon>Cinchonoideae</taxon>
        <taxon>Cinchoneae</taxon>
        <taxon>Cinchona</taxon>
    </lineage>
</organism>
<sequence>MLPISLKLESLHFSQMLTARASTHLSQSHGTRKHHISFIQTPVLQIGQCLPLIRIPFSCRLQHVKNFIIMTLILTMDAQLNREIICTMERFSHRPTQADGEGRLLTCLYLEYYILVSSVQEAGMVCEFLNLLEDSYCPLMYATSIECVFQFHTLLLSGSL</sequence>
<protein>
    <submittedName>
        <fullName evidence="1">Uncharacterized protein</fullName>
    </submittedName>
</protein>
<dbReference type="Proteomes" id="UP001630127">
    <property type="component" value="Unassembled WGS sequence"/>
</dbReference>
<dbReference type="AlphaFoldDB" id="A0ABD3A5A5"/>
<dbReference type="EMBL" id="JBJUIK010000006">
    <property type="protein sequence ID" value="KAL3525715.1"/>
    <property type="molecule type" value="Genomic_DNA"/>
</dbReference>
<keyword evidence="2" id="KW-1185">Reference proteome</keyword>
<reference evidence="1 2" key="1">
    <citation type="submission" date="2024-11" db="EMBL/GenBank/DDBJ databases">
        <title>A near-complete genome assembly of Cinchona calisaya.</title>
        <authorList>
            <person name="Lian D.C."/>
            <person name="Zhao X.W."/>
            <person name="Wei L."/>
        </authorList>
    </citation>
    <scope>NUCLEOTIDE SEQUENCE [LARGE SCALE GENOMIC DNA]</scope>
    <source>
        <tissue evidence="1">Nenye</tissue>
    </source>
</reference>